<feature type="transmembrane region" description="Helical" evidence="6">
    <location>
        <begin position="223"/>
        <end position="243"/>
    </location>
</feature>
<evidence type="ECO:0000256" key="3">
    <source>
        <dbReference type="ARBA" id="ARBA00022692"/>
    </source>
</evidence>
<proteinExistence type="inferred from homology"/>
<comment type="caution">
    <text evidence="7">The sequence shown here is derived from an EMBL/GenBank/DDBJ whole genome shotgun (WGS) entry which is preliminary data.</text>
</comment>
<feature type="transmembrane region" description="Helical" evidence="6">
    <location>
        <begin position="255"/>
        <end position="274"/>
    </location>
</feature>
<evidence type="ECO:0000256" key="2">
    <source>
        <dbReference type="ARBA" id="ARBA00009142"/>
    </source>
</evidence>
<feature type="transmembrane region" description="Helical" evidence="6">
    <location>
        <begin position="184"/>
        <end position="217"/>
    </location>
</feature>
<dbReference type="Proteomes" id="UP000624419">
    <property type="component" value="Unassembled WGS sequence"/>
</dbReference>
<protein>
    <recommendedName>
        <fullName evidence="6">Probable membrane transporter protein</fullName>
    </recommendedName>
</protein>
<organism evidence="7 8">
    <name type="scientific">Salinimonas profundi</name>
    <dbReference type="NCBI Taxonomy" id="2729140"/>
    <lineage>
        <taxon>Bacteria</taxon>
        <taxon>Pseudomonadati</taxon>
        <taxon>Pseudomonadota</taxon>
        <taxon>Gammaproteobacteria</taxon>
        <taxon>Alteromonadales</taxon>
        <taxon>Alteromonadaceae</taxon>
        <taxon>Alteromonas/Salinimonas group</taxon>
        <taxon>Salinimonas</taxon>
    </lineage>
</organism>
<comment type="subcellular location">
    <subcellularLocation>
        <location evidence="6">Cell membrane</location>
        <topology evidence="6">Multi-pass membrane protein</topology>
    </subcellularLocation>
    <subcellularLocation>
        <location evidence="1">Membrane</location>
        <topology evidence="1">Multi-pass membrane protein</topology>
    </subcellularLocation>
</comment>
<evidence type="ECO:0000256" key="1">
    <source>
        <dbReference type="ARBA" id="ARBA00004141"/>
    </source>
</evidence>
<reference evidence="7 8" key="1">
    <citation type="submission" date="2020-04" db="EMBL/GenBank/DDBJ databases">
        <title>Salinimonas sp. HHU 13199.</title>
        <authorList>
            <person name="Cui X."/>
            <person name="Zhang D."/>
        </authorList>
    </citation>
    <scope>NUCLEOTIDE SEQUENCE [LARGE SCALE GENOMIC DNA]</scope>
    <source>
        <strain evidence="7 8">HHU 13199</strain>
    </source>
</reference>
<accession>A0ABR8LQR8</accession>
<dbReference type="EMBL" id="JABBXD010000013">
    <property type="protein sequence ID" value="MBD3587406.1"/>
    <property type="molecule type" value="Genomic_DNA"/>
</dbReference>
<name>A0ABR8LQR8_9ALTE</name>
<keyword evidence="5 6" id="KW-0472">Membrane</keyword>
<evidence type="ECO:0000313" key="8">
    <source>
        <dbReference type="Proteomes" id="UP000624419"/>
    </source>
</evidence>
<feature type="transmembrane region" description="Helical" evidence="6">
    <location>
        <begin position="113"/>
        <end position="134"/>
    </location>
</feature>
<comment type="similarity">
    <text evidence="2 6">Belongs to the 4-toluene sulfonate uptake permease (TSUP) (TC 2.A.102) family.</text>
</comment>
<feature type="transmembrane region" description="Helical" evidence="6">
    <location>
        <begin position="280"/>
        <end position="300"/>
    </location>
</feature>
<keyword evidence="3 6" id="KW-0812">Transmembrane</keyword>
<feature type="transmembrane region" description="Helical" evidence="6">
    <location>
        <begin position="154"/>
        <end position="172"/>
    </location>
</feature>
<dbReference type="Pfam" id="PF01925">
    <property type="entry name" value="TauE"/>
    <property type="match status" value="1"/>
</dbReference>
<dbReference type="InterPro" id="IPR002781">
    <property type="entry name" value="TM_pro_TauE-like"/>
</dbReference>
<dbReference type="InterPro" id="IPR051598">
    <property type="entry name" value="TSUP/Inactive_protease-like"/>
</dbReference>
<keyword evidence="6" id="KW-1003">Cell membrane</keyword>
<evidence type="ECO:0000256" key="6">
    <source>
        <dbReference type="RuleBase" id="RU363041"/>
    </source>
</evidence>
<evidence type="ECO:0000313" key="7">
    <source>
        <dbReference type="EMBL" id="MBD3587406.1"/>
    </source>
</evidence>
<dbReference type="PANTHER" id="PTHR43701:SF2">
    <property type="entry name" value="MEMBRANE TRANSPORTER PROTEIN YJNA-RELATED"/>
    <property type="match status" value="1"/>
</dbReference>
<dbReference type="RefSeq" id="WP_191026534.1">
    <property type="nucleotide sequence ID" value="NZ_JABBXD010000013.1"/>
</dbReference>
<keyword evidence="4 6" id="KW-1133">Transmembrane helix</keyword>
<feature type="transmembrane region" description="Helical" evidence="6">
    <location>
        <begin position="43"/>
        <end position="67"/>
    </location>
</feature>
<gene>
    <name evidence="7" type="ORF">HHX48_16840</name>
</gene>
<keyword evidence="8" id="KW-1185">Reference proteome</keyword>
<sequence length="301" mass="32422">MNTLPEFLLRYPRRYLLLAGWLLLLFLQENTLSLIADFGLFSALGVIGAIFANATGAGGGVVFVPFFHHMGFSAEQIVATSFAIQCCGMTAGALTWGRHFRVYHRDDSQWKPLSGALLLTVPGSVVGILLAQWASQSTALPFAFVPPEQLHVGFGVFSIFLAAAIFASIPLLRRTRFASTLTRADVIALPLIAFVGGIITAWLSVGVGELVAVYLIIRGRNITMAIAVAVILTACSVWPAVVYHLVQTKAIVWQVWLFAGAGAIVGGIVARHVVLAFKPLQLKVFFGLWVLVMGLSGLPLF</sequence>
<evidence type="ECO:0000256" key="4">
    <source>
        <dbReference type="ARBA" id="ARBA00022989"/>
    </source>
</evidence>
<dbReference type="PANTHER" id="PTHR43701">
    <property type="entry name" value="MEMBRANE TRANSPORTER PROTEIN MJ0441-RELATED"/>
    <property type="match status" value="1"/>
</dbReference>
<evidence type="ECO:0000256" key="5">
    <source>
        <dbReference type="ARBA" id="ARBA00023136"/>
    </source>
</evidence>